<keyword evidence="7 9" id="KW-0472">Membrane</keyword>
<reference evidence="11 12" key="1">
    <citation type="submission" date="2018-03" db="EMBL/GenBank/DDBJ databases">
        <title>Genomic Encyclopedia of Archaeal and Bacterial Type Strains, Phase II (KMG-II): from individual species to whole genera.</title>
        <authorList>
            <person name="Goeker M."/>
        </authorList>
    </citation>
    <scope>NUCLEOTIDE SEQUENCE [LARGE SCALE GENOMIC DNA]</scope>
    <source>
        <strain evidence="11 12">DSM 24859</strain>
    </source>
</reference>
<keyword evidence="3 9" id="KW-0812">Transmembrane</keyword>
<dbReference type="AlphaFoldDB" id="A0A2P8HR50"/>
<dbReference type="OrthoDB" id="5728337at2"/>
<protein>
    <recommendedName>
        <fullName evidence="10">HD/PDEase domain-containing protein</fullName>
    </recommendedName>
</protein>
<accession>A0A2P8HR50</accession>
<feature type="transmembrane region" description="Helical" evidence="9">
    <location>
        <begin position="382"/>
        <end position="403"/>
    </location>
</feature>
<dbReference type="Gene3D" id="1.10.3210.10">
    <property type="entry name" value="Hypothetical protein af1432"/>
    <property type="match status" value="1"/>
</dbReference>
<evidence type="ECO:0000313" key="11">
    <source>
        <dbReference type="EMBL" id="PSL48699.1"/>
    </source>
</evidence>
<dbReference type="SUPFAM" id="SSF109604">
    <property type="entry name" value="HD-domain/PDEase-like"/>
    <property type="match status" value="1"/>
</dbReference>
<feature type="transmembrane region" description="Helical" evidence="9">
    <location>
        <begin position="283"/>
        <end position="304"/>
    </location>
</feature>
<feature type="compositionally biased region" description="Basic and acidic residues" evidence="8">
    <location>
        <begin position="214"/>
        <end position="229"/>
    </location>
</feature>
<keyword evidence="2" id="KW-1003">Cell membrane</keyword>
<feature type="transmembrane region" description="Helical" evidence="9">
    <location>
        <begin position="255"/>
        <end position="277"/>
    </location>
</feature>
<dbReference type="SMART" id="SM00471">
    <property type="entry name" value="HDc"/>
    <property type="match status" value="1"/>
</dbReference>
<name>A0A2P8HR50_CHINA</name>
<dbReference type="GO" id="GO:0000166">
    <property type="term" value="F:nucleotide binding"/>
    <property type="evidence" value="ECO:0007669"/>
    <property type="project" value="UniProtKB-KW"/>
</dbReference>
<evidence type="ECO:0000256" key="2">
    <source>
        <dbReference type="ARBA" id="ARBA00022475"/>
    </source>
</evidence>
<evidence type="ECO:0000313" key="12">
    <source>
        <dbReference type="Proteomes" id="UP000240971"/>
    </source>
</evidence>
<dbReference type="InterPro" id="IPR003607">
    <property type="entry name" value="HD/PDEase_dom"/>
</dbReference>
<evidence type="ECO:0000256" key="7">
    <source>
        <dbReference type="ARBA" id="ARBA00023136"/>
    </source>
</evidence>
<keyword evidence="6" id="KW-0051">Antiviral defense</keyword>
<dbReference type="InterPro" id="IPR043760">
    <property type="entry name" value="PycTM_dom"/>
</dbReference>
<keyword evidence="12" id="KW-1185">Reference proteome</keyword>
<gene>
    <name evidence="11" type="ORF">CLV51_10123</name>
</gene>
<dbReference type="EMBL" id="PYAW01000001">
    <property type="protein sequence ID" value="PSL48699.1"/>
    <property type="molecule type" value="Genomic_DNA"/>
</dbReference>
<dbReference type="Proteomes" id="UP000240971">
    <property type="component" value="Unassembled WGS sequence"/>
</dbReference>
<evidence type="ECO:0000256" key="1">
    <source>
        <dbReference type="ARBA" id="ARBA00004236"/>
    </source>
</evidence>
<keyword evidence="4" id="KW-0547">Nucleotide-binding</keyword>
<evidence type="ECO:0000256" key="8">
    <source>
        <dbReference type="SAM" id="MobiDB-lite"/>
    </source>
</evidence>
<dbReference type="RefSeq" id="WP_106525987.1">
    <property type="nucleotide sequence ID" value="NZ_PYAW01000001.1"/>
</dbReference>
<evidence type="ECO:0000256" key="5">
    <source>
        <dbReference type="ARBA" id="ARBA00022989"/>
    </source>
</evidence>
<evidence type="ECO:0000256" key="3">
    <source>
        <dbReference type="ARBA" id="ARBA00022692"/>
    </source>
</evidence>
<evidence type="ECO:0000256" key="6">
    <source>
        <dbReference type="ARBA" id="ARBA00023118"/>
    </source>
</evidence>
<dbReference type="GO" id="GO:0051607">
    <property type="term" value="P:defense response to virus"/>
    <property type="evidence" value="ECO:0007669"/>
    <property type="project" value="UniProtKB-KW"/>
</dbReference>
<dbReference type="GO" id="GO:0005886">
    <property type="term" value="C:plasma membrane"/>
    <property type="evidence" value="ECO:0007669"/>
    <property type="project" value="UniProtKB-SubCell"/>
</dbReference>
<feature type="domain" description="HD/PDEase" evidence="10">
    <location>
        <begin position="26"/>
        <end position="141"/>
    </location>
</feature>
<sequence length="405" mass="46140">MQNSAIIDAARDYVLAQYQQHPHPNLVYHNLVHTQQVVQAAAQIAAHYRLQDDELLAVYVAAWFHDAGYLLGDASIHEEQGAKEALVFLQQQQVPEHVQTLVQGAIMATKMPQSPHSLVEQIVCDADLFHLGSKEFPERNKLLRQEVALTYQKDIPAAKWLATSITFLNDHHYWTDYAQTLLKQQKEENIAKLKKKLEKKSGEEQEQAAITDTSKPDGEKVKKEKLKKPERGVETMFRLTSTNHIRLSSMADSKAHIMISVNSIIISVILSVLVQRLEDYPNMIIPTVIFLTTSVITVIFSVLATRPNVTSGTFTKADIEKKDTNLLFFGNFYKMKLEEYDWGMKKMMNDSDFLYSSMTKDVYYLGVVLGHKYKLLRISYSIFMFGLIISVMAFMIAAIFFPVKA</sequence>
<keyword evidence="5 9" id="KW-1133">Transmembrane helix</keyword>
<comment type="caution">
    <text evidence="11">The sequence shown here is derived from an EMBL/GenBank/DDBJ whole genome shotgun (WGS) entry which is preliminary data.</text>
</comment>
<dbReference type="Pfam" id="PF18967">
    <property type="entry name" value="PycTM"/>
    <property type="match status" value="1"/>
</dbReference>
<evidence type="ECO:0000256" key="4">
    <source>
        <dbReference type="ARBA" id="ARBA00022741"/>
    </source>
</evidence>
<proteinExistence type="predicted"/>
<feature type="region of interest" description="Disordered" evidence="8">
    <location>
        <begin position="196"/>
        <end position="229"/>
    </location>
</feature>
<evidence type="ECO:0000259" key="10">
    <source>
        <dbReference type="SMART" id="SM00471"/>
    </source>
</evidence>
<organism evidence="11 12">
    <name type="scientific">Chitinophaga niastensis</name>
    <dbReference type="NCBI Taxonomy" id="536980"/>
    <lineage>
        <taxon>Bacteria</taxon>
        <taxon>Pseudomonadati</taxon>
        <taxon>Bacteroidota</taxon>
        <taxon>Chitinophagia</taxon>
        <taxon>Chitinophagales</taxon>
        <taxon>Chitinophagaceae</taxon>
        <taxon>Chitinophaga</taxon>
    </lineage>
</organism>
<comment type="subcellular location">
    <subcellularLocation>
        <location evidence="1">Cell membrane</location>
    </subcellularLocation>
</comment>
<evidence type="ECO:0000256" key="9">
    <source>
        <dbReference type="SAM" id="Phobius"/>
    </source>
</evidence>